<dbReference type="Proteomes" id="UP000799438">
    <property type="component" value="Unassembled WGS sequence"/>
</dbReference>
<protein>
    <recommendedName>
        <fullName evidence="5">Peptidase S53 activation domain-containing protein</fullName>
    </recommendedName>
</protein>
<evidence type="ECO:0000313" key="3">
    <source>
        <dbReference type="EMBL" id="KAF2137066.1"/>
    </source>
</evidence>
<dbReference type="RefSeq" id="XP_033392784.1">
    <property type="nucleotide sequence ID" value="XM_033544455.1"/>
</dbReference>
<evidence type="ECO:0000256" key="1">
    <source>
        <dbReference type="SAM" id="MobiDB-lite"/>
    </source>
</evidence>
<sequence>MRFSIARFAIATALVPAALAAPLGNELAPALETRDPAGGIIHISKNHDASTRISNTPPEARSLEPRGLPIPIHDTITETSQIALLQAWDDLGVSTDEPLDVKSKSAGGSSKEDKVLQSLTGSEDEGVRKLLAPKGAVDAEVEEVKIEPMTGNGVKGSVYYAVS</sequence>
<feature type="chain" id="PRO_5025608843" description="Peptidase S53 activation domain-containing protein" evidence="2">
    <location>
        <begin position="21"/>
        <end position="163"/>
    </location>
</feature>
<evidence type="ECO:0000256" key="2">
    <source>
        <dbReference type="SAM" id="SignalP"/>
    </source>
</evidence>
<evidence type="ECO:0008006" key="5">
    <source>
        <dbReference type="Google" id="ProtNLM"/>
    </source>
</evidence>
<gene>
    <name evidence="3" type="ORF">K452DRAFT_322002</name>
</gene>
<feature type="region of interest" description="Disordered" evidence="1">
    <location>
        <begin position="41"/>
        <end position="71"/>
    </location>
</feature>
<dbReference type="EMBL" id="ML995507">
    <property type="protein sequence ID" value="KAF2137066.1"/>
    <property type="molecule type" value="Genomic_DNA"/>
</dbReference>
<proteinExistence type="predicted"/>
<organism evidence="3 4">
    <name type="scientific">Aplosporella prunicola CBS 121167</name>
    <dbReference type="NCBI Taxonomy" id="1176127"/>
    <lineage>
        <taxon>Eukaryota</taxon>
        <taxon>Fungi</taxon>
        <taxon>Dikarya</taxon>
        <taxon>Ascomycota</taxon>
        <taxon>Pezizomycotina</taxon>
        <taxon>Dothideomycetes</taxon>
        <taxon>Dothideomycetes incertae sedis</taxon>
        <taxon>Botryosphaeriales</taxon>
        <taxon>Aplosporellaceae</taxon>
        <taxon>Aplosporella</taxon>
    </lineage>
</organism>
<reference evidence="3" key="1">
    <citation type="journal article" date="2020" name="Stud. Mycol.">
        <title>101 Dothideomycetes genomes: a test case for predicting lifestyles and emergence of pathogens.</title>
        <authorList>
            <person name="Haridas S."/>
            <person name="Albert R."/>
            <person name="Binder M."/>
            <person name="Bloem J."/>
            <person name="Labutti K."/>
            <person name="Salamov A."/>
            <person name="Andreopoulos B."/>
            <person name="Baker S."/>
            <person name="Barry K."/>
            <person name="Bills G."/>
            <person name="Bluhm B."/>
            <person name="Cannon C."/>
            <person name="Castanera R."/>
            <person name="Culley D."/>
            <person name="Daum C."/>
            <person name="Ezra D."/>
            <person name="Gonzalez J."/>
            <person name="Henrissat B."/>
            <person name="Kuo A."/>
            <person name="Liang C."/>
            <person name="Lipzen A."/>
            <person name="Lutzoni F."/>
            <person name="Magnuson J."/>
            <person name="Mondo S."/>
            <person name="Nolan M."/>
            <person name="Ohm R."/>
            <person name="Pangilinan J."/>
            <person name="Park H.-J."/>
            <person name="Ramirez L."/>
            <person name="Alfaro M."/>
            <person name="Sun H."/>
            <person name="Tritt A."/>
            <person name="Yoshinaga Y."/>
            <person name="Zwiers L.-H."/>
            <person name="Turgeon B."/>
            <person name="Goodwin S."/>
            <person name="Spatafora J."/>
            <person name="Crous P."/>
            <person name="Grigoriev I."/>
        </authorList>
    </citation>
    <scope>NUCLEOTIDE SEQUENCE</scope>
    <source>
        <strain evidence="3">CBS 121167</strain>
    </source>
</reference>
<accession>A0A6A6AZJ2</accession>
<keyword evidence="4" id="KW-1185">Reference proteome</keyword>
<evidence type="ECO:0000313" key="4">
    <source>
        <dbReference type="Proteomes" id="UP000799438"/>
    </source>
</evidence>
<name>A0A6A6AZJ2_9PEZI</name>
<feature type="region of interest" description="Disordered" evidence="1">
    <location>
        <begin position="96"/>
        <end position="127"/>
    </location>
</feature>
<keyword evidence="2" id="KW-0732">Signal</keyword>
<dbReference type="AlphaFoldDB" id="A0A6A6AZJ2"/>
<feature type="signal peptide" evidence="2">
    <location>
        <begin position="1"/>
        <end position="20"/>
    </location>
</feature>
<dbReference type="GeneID" id="54301951"/>